<sequence length="421" mass="47051">MTPKRQSSKASPSDPVTQLSAGPAEEQPALNKDGSRRKSRVLRRKTDHSVIERRRREKINEKLVALQNLVPACRKECRDLIERKFAEAATSAPSAKRKREEEKLAKAQIEMQEKIKTSMVLEKLCIISHTLDFVNQLQEENEALRALCECQAQSKRRFSITSDVEMDEHYRDAHNLEAPTAATSNGEYRDGKAADDQKRECLSSPEPDLLPETAYRNVRRRLHWGSDRVRESCSLTEGVCRHHEDQDVSQADDVLSQRCLSTSSQGGSTSPPAADCKALTLSPGRERECGSVSGCRSSLCGDSSCRSSLWTKDSSCREEEALSSSASDEPASPPPAVASWREPGSTYRQALPNRHLLPSILHLGLPNCDPHHAVLRKEKAYSMHRKYPTHQRDLASSRAFRPLSLYTSQPSRPLSSSTRPL</sequence>
<evidence type="ECO:0000256" key="4">
    <source>
        <dbReference type="ARBA" id="ARBA00023242"/>
    </source>
</evidence>
<feature type="compositionally biased region" description="Low complexity" evidence="6">
    <location>
        <begin position="407"/>
        <end position="421"/>
    </location>
</feature>
<evidence type="ECO:0000256" key="6">
    <source>
        <dbReference type="SAM" id="MobiDB-lite"/>
    </source>
</evidence>
<evidence type="ECO:0000313" key="8">
    <source>
        <dbReference type="EMBL" id="GAC72155.1"/>
    </source>
</evidence>
<keyword evidence="2" id="KW-0805">Transcription regulation</keyword>
<dbReference type="SUPFAM" id="SSF47459">
    <property type="entry name" value="HLH, helix-loop-helix DNA-binding domain"/>
    <property type="match status" value="1"/>
</dbReference>
<comment type="subcellular location">
    <subcellularLocation>
        <location evidence="1">Nucleus</location>
    </subcellularLocation>
</comment>
<dbReference type="PANTHER" id="PTHR46117:SF3">
    <property type="entry name" value="FI24210P1"/>
    <property type="match status" value="1"/>
</dbReference>
<evidence type="ECO:0000313" key="9">
    <source>
        <dbReference type="Proteomes" id="UP000011976"/>
    </source>
</evidence>
<dbReference type="OrthoDB" id="690068at2759"/>
<feature type="coiled-coil region" evidence="5">
    <location>
        <begin position="97"/>
        <end position="154"/>
    </location>
</feature>
<dbReference type="GO" id="GO:0000978">
    <property type="term" value="F:RNA polymerase II cis-regulatory region sequence-specific DNA binding"/>
    <property type="evidence" value="ECO:0007669"/>
    <property type="project" value="TreeGrafter"/>
</dbReference>
<dbReference type="InterPro" id="IPR036638">
    <property type="entry name" value="HLH_DNA-bd_sf"/>
</dbReference>
<proteinExistence type="predicted"/>
<accession>M9LYI1</accession>
<evidence type="ECO:0000256" key="5">
    <source>
        <dbReference type="SAM" id="Coils"/>
    </source>
</evidence>
<feature type="region of interest" description="Disordered" evidence="6">
    <location>
        <begin position="177"/>
        <end position="207"/>
    </location>
</feature>
<dbReference type="PANTHER" id="PTHR46117">
    <property type="entry name" value="FI24210P1"/>
    <property type="match status" value="1"/>
</dbReference>
<dbReference type="Gene3D" id="4.10.280.10">
    <property type="entry name" value="Helix-loop-helix DNA-binding domain"/>
    <property type="match status" value="1"/>
</dbReference>
<protein>
    <recommendedName>
        <fullName evidence="7">BHLH domain-containing protein</fullName>
    </recommendedName>
</protein>
<evidence type="ECO:0000256" key="2">
    <source>
        <dbReference type="ARBA" id="ARBA00023015"/>
    </source>
</evidence>
<feature type="region of interest" description="Disordered" evidence="6">
    <location>
        <begin position="1"/>
        <end position="50"/>
    </location>
</feature>
<feature type="compositionally biased region" description="Basic residues" evidence="6">
    <location>
        <begin position="35"/>
        <end position="46"/>
    </location>
</feature>
<feature type="region of interest" description="Disordered" evidence="6">
    <location>
        <begin position="386"/>
        <end position="421"/>
    </location>
</feature>
<dbReference type="SMART" id="SM00353">
    <property type="entry name" value="HLH"/>
    <property type="match status" value="1"/>
</dbReference>
<evidence type="ECO:0000256" key="1">
    <source>
        <dbReference type="ARBA" id="ARBA00004123"/>
    </source>
</evidence>
<dbReference type="STRING" id="1151754.M9LYI1"/>
<dbReference type="Proteomes" id="UP000011976">
    <property type="component" value="Unassembled WGS sequence"/>
</dbReference>
<evidence type="ECO:0000256" key="3">
    <source>
        <dbReference type="ARBA" id="ARBA00023163"/>
    </source>
</evidence>
<dbReference type="AlphaFoldDB" id="M9LYI1"/>
<dbReference type="InterPro" id="IPR051732">
    <property type="entry name" value="USF"/>
</dbReference>
<feature type="domain" description="BHLH" evidence="7">
    <location>
        <begin position="43"/>
        <end position="137"/>
    </location>
</feature>
<gene>
    <name evidence="8" type="ORF">PANT_6d00097</name>
</gene>
<keyword evidence="5" id="KW-0175">Coiled coil</keyword>
<dbReference type="PROSITE" id="PS50888">
    <property type="entry name" value="BHLH"/>
    <property type="match status" value="1"/>
</dbReference>
<keyword evidence="3" id="KW-0804">Transcription</keyword>
<dbReference type="EMBL" id="DF196772">
    <property type="protein sequence ID" value="GAC72155.1"/>
    <property type="molecule type" value="Genomic_DNA"/>
</dbReference>
<organism evidence="8 9">
    <name type="scientific">Pseudozyma antarctica (strain T-34)</name>
    <name type="common">Yeast</name>
    <name type="synonym">Candida antarctica</name>
    <dbReference type="NCBI Taxonomy" id="1151754"/>
    <lineage>
        <taxon>Eukaryota</taxon>
        <taxon>Fungi</taxon>
        <taxon>Dikarya</taxon>
        <taxon>Basidiomycota</taxon>
        <taxon>Ustilaginomycotina</taxon>
        <taxon>Ustilaginomycetes</taxon>
        <taxon>Ustilaginales</taxon>
        <taxon>Ustilaginaceae</taxon>
        <taxon>Moesziomyces</taxon>
    </lineage>
</organism>
<dbReference type="Pfam" id="PF00010">
    <property type="entry name" value="HLH"/>
    <property type="match status" value="1"/>
</dbReference>
<evidence type="ECO:0000259" key="7">
    <source>
        <dbReference type="PROSITE" id="PS50888"/>
    </source>
</evidence>
<feature type="region of interest" description="Disordered" evidence="6">
    <location>
        <begin position="321"/>
        <end position="341"/>
    </location>
</feature>
<name>M9LYI1_PSEA3</name>
<feature type="compositionally biased region" description="Polar residues" evidence="6">
    <location>
        <begin position="1"/>
        <end position="20"/>
    </location>
</feature>
<dbReference type="GO" id="GO:0046983">
    <property type="term" value="F:protein dimerization activity"/>
    <property type="evidence" value="ECO:0007669"/>
    <property type="project" value="InterPro"/>
</dbReference>
<reference evidence="9" key="1">
    <citation type="journal article" date="2013" name="Genome Announc.">
        <title>Genome sequence of the basidiomycetous yeast Pseudozyma antarctica T-34, a producer of the glycolipid biosurfactants mannosylerythritol lipids.</title>
        <authorList>
            <person name="Morita T."/>
            <person name="Koike H."/>
            <person name="Koyama Y."/>
            <person name="Hagiwara H."/>
            <person name="Ito E."/>
            <person name="Fukuoka T."/>
            <person name="Imura T."/>
            <person name="Machida M."/>
            <person name="Kitamoto D."/>
        </authorList>
    </citation>
    <scope>NUCLEOTIDE SEQUENCE [LARGE SCALE GENOMIC DNA]</scope>
    <source>
        <strain evidence="9">T-34</strain>
    </source>
</reference>
<dbReference type="GO" id="GO:0005634">
    <property type="term" value="C:nucleus"/>
    <property type="evidence" value="ECO:0007669"/>
    <property type="project" value="UniProtKB-SubCell"/>
</dbReference>
<feature type="compositionally biased region" description="Basic and acidic residues" evidence="6">
    <location>
        <begin position="187"/>
        <end position="201"/>
    </location>
</feature>
<dbReference type="InterPro" id="IPR011598">
    <property type="entry name" value="bHLH_dom"/>
</dbReference>
<keyword evidence="4" id="KW-0539">Nucleus</keyword>
<dbReference type="GO" id="GO:0000981">
    <property type="term" value="F:DNA-binding transcription factor activity, RNA polymerase II-specific"/>
    <property type="evidence" value="ECO:0007669"/>
    <property type="project" value="TreeGrafter"/>
</dbReference>